<organism evidence="1">
    <name type="scientific">bioreactor metagenome</name>
    <dbReference type="NCBI Taxonomy" id="1076179"/>
    <lineage>
        <taxon>unclassified sequences</taxon>
        <taxon>metagenomes</taxon>
        <taxon>ecological metagenomes</taxon>
    </lineage>
</organism>
<comment type="caution">
    <text evidence="1">The sequence shown here is derived from an EMBL/GenBank/DDBJ whole genome shotgun (WGS) entry which is preliminary data.</text>
</comment>
<sequence length="120" mass="13042">MSHAVDQTGTVTRLAVDELHQKGLNLFLVFPIAYAFFDMIQHFHHFDIGSAVTGAFQRTDRGGNRRIGIGAGRRKDAGGEGGIVAAAVFGVQHQAQIQQPRFFGGEIRIGPNRMQYGFGG</sequence>
<dbReference type="AlphaFoldDB" id="A0A645FPR9"/>
<dbReference type="EMBL" id="VSSQ01063371">
    <property type="protein sequence ID" value="MPN16421.1"/>
    <property type="molecule type" value="Genomic_DNA"/>
</dbReference>
<evidence type="ECO:0000313" key="1">
    <source>
        <dbReference type="EMBL" id="MPN16421.1"/>
    </source>
</evidence>
<protein>
    <submittedName>
        <fullName evidence="1">Uncharacterized protein</fullName>
    </submittedName>
</protein>
<reference evidence="1" key="1">
    <citation type="submission" date="2019-08" db="EMBL/GenBank/DDBJ databases">
        <authorList>
            <person name="Kucharzyk K."/>
            <person name="Murdoch R.W."/>
            <person name="Higgins S."/>
            <person name="Loffler F."/>
        </authorList>
    </citation>
    <scope>NUCLEOTIDE SEQUENCE</scope>
</reference>
<gene>
    <name evidence="1" type="ORF">SDC9_163761</name>
</gene>
<proteinExistence type="predicted"/>
<accession>A0A645FPR9</accession>
<name>A0A645FPR9_9ZZZZ</name>